<sequence length="53" mass="6151">MKIGRISSELKLLEKAGFLWLPMPCSLVHSKWVVIFRIYGLTKVILIFLKAFD</sequence>
<evidence type="ECO:0000313" key="1">
    <source>
        <dbReference type="EMBL" id="TYH97083.1"/>
    </source>
</evidence>
<dbReference type="AlphaFoldDB" id="A0A5D2N0T9"/>
<dbReference type="EMBL" id="CM017621">
    <property type="protein sequence ID" value="TYH97083.1"/>
    <property type="molecule type" value="Genomic_DNA"/>
</dbReference>
<reference evidence="1 2" key="1">
    <citation type="submission" date="2019-07" db="EMBL/GenBank/DDBJ databases">
        <title>WGS assembly of Gossypium tomentosum.</title>
        <authorList>
            <person name="Chen Z.J."/>
            <person name="Sreedasyam A."/>
            <person name="Ando A."/>
            <person name="Song Q."/>
            <person name="De L."/>
            <person name="Hulse-Kemp A."/>
            <person name="Ding M."/>
            <person name="Ye W."/>
            <person name="Kirkbride R."/>
            <person name="Jenkins J."/>
            <person name="Plott C."/>
            <person name="Lovell J."/>
            <person name="Lin Y.-M."/>
            <person name="Vaughn R."/>
            <person name="Liu B."/>
            <person name="Li W."/>
            <person name="Simpson S."/>
            <person name="Scheffler B."/>
            <person name="Saski C."/>
            <person name="Grover C."/>
            <person name="Hu G."/>
            <person name="Conover J."/>
            <person name="Carlson J."/>
            <person name="Shu S."/>
            <person name="Boston L."/>
            <person name="Williams M."/>
            <person name="Peterson D."/>
            <person name="Mcgee K."/>
            <person name="Jones D."/>
            <person name="Wendel J."/>
            <person name="Stelly D."/>
            <person name="Grimwood J."/>
            <person name="Schmutz J."/>
        </authorList>
    </citation>
    <scope>NUCLEOTIDE SEQUENCE [LARGE SCALE GENOMIC DNA]</scope>
    <source>
        <strain evidence="1">7179.01</strain>
    </source>
</reference>
<proteinExistence type="predicted"/>
<name>A0A5D2N0T9_GOSTO</name>
<evidence type="ECO:0000313" key="2">
    <source>
        <dbReference type="Proteomes" id="UP000322667"/>
    </source>
</evidence>
<dbReference type="Proteomes" id="UP000322667">
    <property type="component" value="Chromosome A12"/>
</dbReference>
<gene>
    <name evidence="1" type="ORF">ES332_A12G218900v1</name>
</gene>
<organism evidence="1 2">
    <name type="scientific">Gossypium tomentosum</name>
    <name type="common">Hawaiian cotton</name>
    <name type="synonym">Gossypium sandvicense</name>
    <dbReference type="NCBI Taxonomy" id="34277"/>
    <lineage>
        <taxon>Eukaryota</taxon>
        <taxon>Viridiplantae</taxon>
        <taxon>Streptophyta</taxon>
        <taxon>Embryophyta</taxon>
        <taxon>Tracheophyta</taxon>
        <taxon>Spermatophyta</taxon>
        <taxon>Magnoliopsida</taxon>
        <taxon>eudicotyledons</taxon>
        <taxon>Gunneridae</taxon>
        <taxon>Pentapetalae</taxon>
        <taxon>rosids</taxon>
        <taxon>malvids</taxon>
        <taxon>Malvales</taxon>
        <taxon>Malvaceae</taxon>
        <taxon>Malvoideae</taxon>
        <taxon>Gossypium</taxon>
    </lineage>
</organism>
<keyword evidence="2" id="KW-1185">Reference proteome</keyword>
<accession>A0A5D2N0T9</accession>
<protein>
    <submittedName>
        <fullName evidence="1">Uncharacterized protein</fullName>
    </submittedName>
</protein>